<dbReference type="CDD" id="cd12681">
    <property type="entry name" value="RRM_SKAR"/>
    <property type="match status" value="1"/>
</dbReference>
<gene>
    <name evidence="5" type="ORF">PYX00_005412</name>
</gene>
<dbReference type="EMBL" id="JARGDH010000003">
    <property type="protein sequence ID" value="KAL0272452.1"/>
    <property type="molecule type" value="Genomic_DNA"/>
</dbReference>
<name>A0AAW2HSL1_9NEOP</name>
<accession>A0AAW2HSL1</accession>
<feature type="domain" description="RRM" evidence="4">
    <location>
        <begin position="350"/>
        <end position="421"/>
    </location>
</feature>
<dbReference type="InterPro" id="IPR051229">
    <property type="entry name" value="ALYREF_mRNA_export"/>
</dbReference>
<dbReference type="InterPro" id="IPR034784">
    <property type="entry name" value="PDIP3_RRM"/>
</dbReference>
<proteinExistence type="predicted"/>
<dbReference type="PANTHER" id="PTHR19965">
    <property type="entry name" value="RNA AND EXPORT FACTOR BINDING PROTEIN"/>
    <property type="match status" value="1"/>
</dbReference>
<dbReference type="PANTHER" id="PTHR19965:SF94">
    <property type="entry name" value="FI13061P-RELATED"/>
    <property type="match status" value="1"/>
</dbReference>
<dbReference type="AlphaFoldDB" id="A0AAW2HSL1"/>
<dbReference type="SUPFAM" id="SSF54928">
    <property type="entry name" value="RNA-binding domain, RBD"/>
    <property type="match status" value="1"/>
</dbReference>
<evidence type="ECO:0000313" key="5">
    <source>
        <dbReference type="EMBL" id="KAL0272452.1"/>
    </source>
</evidence>
<sequence length="459" mass="51629">MGDLELSLDDIIKKKLGKSNVNRNRSNGLVNKKPTRRLSDPATRAAKGTANANNKSFPKVRGGVNKNARGAASQVNVGDARFKIIQKQRQKITDAREKLGQIAKQTDARLRLMKLRERRVQAQARIYSKAVPEDHVLQRTIRPNVAFEDELMDFSNDIAYMTRNYPERLISDEEAYNYQYRNRQDMPVIYRTFENDVPPSMLYSKDQSIYSWKNPKASPVVIHDIPDIPVKRIAGRVLQSANFRSDDRQGESPAWEYDESPIVITKKVKPVETVGILKRPGIGSFHDREAARIIKESPPPGMKSRGPAKTLNERFCQDGNPSAQKISLLKARLEESGSKLSEKEGDSVGHRIVVSNLVPSVTHEDVKELFEDIGELISSKVVRPGTAEVVYKLHKDAVKAVDVYHNRQLDGQPMKCLLVNNRSSLPSKASKLSDRKLGKGVVELDMTAFRKALHKKSTS</sequence>
<feature type="region of interest" description="Disordered" evidence="3">
    <location>
        <begin position="19"/>
        <end position="65"/>
    </location>
</feature>
<dbReference type="Gene3D" id="3.30.70.330">
    <property type="match status" value="1"/>
</dbReference>
<dbReference type="GO" id="GO:0006406">
    <property type="term" value="P:mRNA export from nucleus"/>
    <property type="evidence" value="ECO:0007669"/>
    <property type="project" value="TreeGrafter"/>
</dbReference>
<dbReference type="PROSITE" id="PS50102">
    <property type="entry name" value="RRM"/>
    <property type="match status" value="1"/>
</dbReference>
<comment type="caution">
    <text evidence="5">The sequence shown here is derived from an EMBL/GenBank/DDBJ whole genome shotgun (WGS) entry which is preliminary data.</text>
</comment>
<keyword evidence="1 2" id="KW-0694">RNA-binding</keyword>
<dbReference type="SMART" id="SM00360">
    <property type="entry name" value="RRM"/>
    <property type="match status" value="1"/>
</dbReference>
<protein>
    <recommendedName>
        <fullName evidence="4">RRM domain-containing protein</fullName>
    </recommendedName>
</protein>
<organism evidence="5">
    <name type="scientific">Menopon gallinae</name>
    <name type="common">poultry shaft louse</name>
    <dbReference type="NCBI Taxonomy" id="328185"/>
    <lineage>
        <taxon>Eukaryota</taxon>
        <taxon>Metazoa</taxon>
        <taxon>Ecdysozoa</taxon>
        <taxon>Arthropoda</taxon>
        <taxon>Hexapoda</taxon>
        <taxon>Insecta</taxon>
        <taxon>Pterygota</taxon>
        <taxon>Neoptera</taxon>
        <taxon>Paraneoptera</taxon>
        <taxon>Psocodea</taxon>
        <taxon>Troctomorpha</taxon>
        <taxon>Phthiraptera</taxon>
        <taxon>Amblycera</taxon>
        <taxon>Menoponidae</taxon>
        <taxon>Menopon</taxon>
    </lineage>
</organism>
<feature type="compositionally biased region" description="Polar residues" evidence="3">
    <location>
        <begin position="19"/>
        <end position="29"/>
    </location>
</feature>
<evidence type="ECO:0000256" key="2">
    <source>
        <dbReference type="PROSITE-ProRule" id="PRU00176"/>
    </source>
</evidence>
<dbReference type="GO" id="GO:0005634">
    <property type="term" value="C:nucleus"/>
    <property type="evidence" value="ECO:0007669"/>
    <property type="project" value="TreeGrafter"/>
</dbReference>
<dbReference type="InterPro" id="IPR035979">
    <property type="entry name" value="RBD_domain_sf"/>
</dbReference>
<dbReference type="GO" id="GO:0003729">
    <property type="term" value="F:mRNA binding"/>
    <property type="evidence" value="ECO:0007669"/>
    <property type="project" value="TreeGrafter"/>
</dbReference>
<dbReference type="InterPro" id="IPR012677">
    <property type="entry name" value="Nucleotide-bd_a/b_plait_sf"/>
</dbReference>
<evidence type="ECO:0000259" key="4">
    <source>
        <dbReference type="PROSITE" id="PS50102"/>
    </source>
</evidence>
<evidence type="ECO:0000256" key="1">
    <source>
        <dbReference type="ARBA" id="ARBA00022884"/>
    </source>
</evidence>
<dbReference type="Pfam" id="PF00076">
    <property type="entry name" value="RRM_1"/>
    <property type="match status" value="1"/>
</dbReference>
<reference evidence="5" key="1">
    <citation type="journal article" date="2024" name="Gigascience">
        <title>Chromosome-level genome of the poultry shaft louse Menopon gallinae provides insight into the host-switching and adaptive evolution of parasitic lice.</title>
        <authorList>
            <person name="Xu Y."/>
            <person name="Ma L."/>
            <person name="Liu S."/>
            <person name="Liang Y."/>
            <person name="Liu Q."/>
            <person name="He Z."/>
            <person name="Tian L."/>
            <person name="Duan Y."/>
            <person name="Cai W."/>
            <person name="Li H."/>
            <person name="Song F."/>
        </authorList>
    </citation>
    <scope>NUCLEOTIDE SEQUENCE</scope>
    <source>
        <strain evidence="5">Cailab_2023a</strain>
    </source>
</reference>
<dbReference type="InterPro" id="IPR000504">
    <property type="entry name" value="RRM_dom"/>
</dbReference>
<evidence type="ECO:0000256" key="3">
    <source>
        <dbReference type="SAM" id="MobiDB-lite"/>
    </source>
</evidence>